<organism evidence="1 2">
    <name type="scientific">Caerostris darwini</name>
    <dbReference type="NCBI Taxonomy" id="1538125"/>
    <lineage>
        <taxon>Eukaryota</taxon>
        <taxon>Metazoa</taxon>
        <taxon>Ecdysozoa</taxon>
        <taxon>Arthropoda</taxon>
        <taxon>Chelicerata</taxon>
        <taxon>Arachnida</taxon>
        <taxon>Araneae</taxon>
        <taxon>Araneomorphae</taxon>
        <taxon>Entelegynae</taxon>
        <taxon>Araneoidea</taxon>
        <taxon>Araneidae</taxon>
        <taxon>Caerostris</taxon>
    </lineage>
</organism>
<gene>
    <name evidence="1" type="ORF">CDAR_555541</name>
</gene>
<sequence>MLHFLEGLRDGGLPEPFAFKLSIVVCRRPSLASFAGRKKSERGVSSARTFHFLIPRLDLQSRQLTHKWQIRNVPNPLLSNISPTITKPSRRLSHLPPDGALTVYQLVCTTPLPNPPRTRVFFQRRRAFLIQLSPNDPTARGIWQSSKNSNSEVCRLKM</sequence>
<name>A0AAV4QYW0_9ARAC</name>
<dbReference type="AlphaFoldDB" id="A0AAV4QYW0"/>
<dbReference type="EMBL" id="BPLQ01005205">
    <property type="protein sequence ID" value="GIY13242.1"/>
    <property type="molecule type" value="Genomic_DNA"/>
</dbReference>
<dbReference type="Proteomes" id="UP001054837">
    <property type="component" value="Unassembled WGS sequence"/>
</dbReference>
<evidence type="ECO:0000313" key="1">
    <source>
        <dbReference type="EMBL" id="GIY13242.1"/>
    </source>
</evidence>
<accession>A0AAV4QYW0</accession>
<comment type="caution">
    <text evidence="1">The sequence shown here is derived from an EMBL/GenBank/DDBJ whole genome shotgun (WGS) entry which is preliminary data.</text>
</comment>
<evidence type="ECO:0000313" key="2">
    <source>
        <dbReference type="Proteomes" id="UP001054837"/>
    </source>
</evidence>
<proteinExistence type="predicted"/>
<reference evidence="1 2" key="1">
    <citation type="submission" date="2021-06" db="EMBL/GenBank/DDBJ databases">
        <title>Caerostris darwini draft genome.</title>
        <authorList>
            <person name="Kono N."/>
            <person name="Arakawa K."/>
        </authorList>
    </citation>
    <scope>NUCLEOTIDE SEQUENCE [LARGE SCALE GENOMIC DNA]</scope>
</reference>
<keyword evidence="2" id="KW-1185">Reference proteome</keyword>
<protein>
    <submittedName>
        <fullName evidence="1">Uncharacterized protein</fullName>
    </submittedName>
</protein>